<keyword evidence="2" id="KW-1185">Reference proteome</keyword>
<dbReference type="Proteomes" id="UP000835052">
    <property type="component" value="Unassembled WGS sequence"/>
</dbReference>
<proteinExistence type="predicted"/>
<dbReference type="EMBL" id="CAJGYM010000033">
    <property type="protein sequence ID" value="CAD6193153.1"/>
    <property type="molecule type" value="Genomic_DNA"/>
</dbReference>
<dbReference type="AlphaFoldDB" id="A0A8S1HAE7"/>
<protein>
    <submittedName>
        <fullName evidence="1">Uncharacterized protein</fullName>
    </submittedName>
</protein>
<gene>
    <name evidence="1" type="ORF">CAUJ_LOCUS9072</name>
</gene>
<organism evidence="1 2">
    <name type="scientific">Caenorhabditis auriculariae</name>
    <dbReference type="NCBI Taxonomy" id="2777116"/>
    <lineage>
        <taxon>Eukaryota</taxon>
        <taxon>Metazoa</taxon>
        <taxon>Ecdysozoa</taxon>
        <taxon>Nematoda</taxon>
        <taxon>Chromadorea</taxon>
        <taxon>Rhabditida</taxon>
        <taxon>Rhabditina</taxon>
        <taxon>Rhabditomorpha</taxon>
        <taxon>Rhabditoidea</taxon>
        <taxon>Rhabditidae</taxon>
        <taxon>Peloderinae</taxon>
        <taxon>Caenorhabditis</taxon>
    </lineage>
</organism>
<dbReference type="OrthoDB" id="5867836at2759"/>
<name>A0A8S1HAE7_9PELO</name>
<accession>A0A8S1HAE7</accession>
<sequence length="160" mass="18060">MSQLAARRNHNLPGAMSVVVTKPTCCSAFVSPSRKEPFSALKKAFKVPHYFASSSVSGFADRFTHLWLENNTRIMGQTSSRMFADAVKQNDNFGQDSEMMIDEAFGANNKLEATETMKTNVVPSGQQNQTPRPKSYQRALDWGRNEHLFKLAYTFHTNNY</sequence>
<reference evidence="1" key="1">
    <citation type="submission" date="2020-10" db="EMBL/GenBank/DDBJ databases">
        <authorList>
            <person name="Kikuchi T."/>
        </authorList>
    </citation>
    <scope>NUCLEOTIDE SEQUENCE</scope>
    <source>
        <strain evidence="1">NKZ352</strain>
    </source>
</reference>
<comment type="caution">
    <text evidence="1">The sequence shown here is derived from an EMBL/GenBank/DDBJ whole genome shotgun (WGS) entry which is preliminary data.</text>
</comment>
<evidence type="ECO:0000313" key="1">
    <source>
        <dbReference type="EMBL" id="CAD6193153.1"/>
    </source>
</evidence>
<evidence type="ECO:0000313" key="2">
    <source>
        <dbReference type="Proteomes" id="UP000835052"/>
    </source>
</evidence>